<evidence type="ECO:0008006" key="12">
    <source>
        <dbReference type="Google" id="ProtNLM"/>
    </source>
</evidence>
<name>A0AAD3DQE2_9CHLO</name>
<evidence type="ECO:0000256" key="3">
    <source>
        <dbReference type="ARBA" id="ARBA00022884"/>
    </source>
</evidence>
<dbReference type="InterPro" id="IPR003954">
    <property type="entry name" value="RRM_euk-type"/>
</dbReference>
<keyword evidence="2 6" id="KW-0507">mRNA processing</keyword>
<proteinExistence type="predicted"/>
<evidence type="ECO:0000256" key="6">
    <source>
        <dbReference type="PIRNR" id="PIRNR031066"/>
    </source>
</evidence>
<dbReference type="AlphaFoldDB" id="A0AAD3DQE2"/>
<feature type="domain" description="G-patch" evidence="9">
    <location>
        <begin position="316"/>
        <end position="378"/>
    </location>
</feature>
<dbReference type="GO" id="GO:0071011">
    <property type="term" value="C:precatalytic spliceosome"/>
    <property type="evidence" value="ECO:0007669"/>
    <property type="project" value="TreeGrafter"/>
</dbReference>
<evidence type="ECO:0000256" key="7">
    <source>
        <dbReference type="SAM" id="MobiDB-lite"/>
    </source>
</evidence>
<reference evidence="10 11" key="1">
    <citation type="journal article" date="2021" name="Sci. Rep.">
        <title>Genome sequencing of the multicellular alga Astrephomene provides insights into convergent evolution of germ-soma differentiation.</title>
        <authorList>
            <person name="Yamashita S."/>
            <person name="Yamamoto K."/>
            <person name="Matsuzaki R."/>
            <person name="Suzuki S."/>
            <person name="Yamaguchi H."/>
            <person name="Hirooka S."/>
            <person name="Minakuchi Y."/>
            <person name="Miyagishima S."/>
            <person name="Kawachi M."/>
            <person name="Toyoda A."/>
            <person name="Nozaki H."/>
        </authorList>
    </citation>
    <scope>NUCLEOTIDE SEQUENCE [LARGE SCALE GENOMIC DNA]</scope>
    <source>
        <strain evidence="10 11">NIES-4017</strain>
    </source>
</reference>
<feature type="domain" description="RRM" evidence="8">
    <location>
        <begin position="396"/>
        <end position="482"/>
    </location>
</feature>
<dbReference type="PANTHER" id="PTHR13288:SF8">
    <property type="entry name" value="SPLICING FACTOR 45"/>
    <property type="match status" value="1"/>
</dbReference>
<feature type="compositionally biased region" description="Gly residues" evidence="7">
    <location>
        <begin position="60"/>
        <end position="70"/>
    </location>
</feature>
<dbReference type="Proteomes" id="UP001054857">
    <property type="component" value="Unassembled WGS sequence"/>
</dbReference>
<accession>A0AAD3DQE2</accession>
<dbReference type="Pfam" id="PF01585">
    <property type="entry name" value="G-patch"/>
    <property type="match status" value="1"/>
</dbReference>
<evidence type="ECO:0000256" key="1">
    <source>
        <dbReference type="ARBA" id="ARBA00004123"/>
    </source>
</evidence>
<dbReference type="Gene3D" id="3.30.70.330">
    <property type="match status" value="1"/>
</dbReference>
<dbReference type="PROSITE" id="PS50174">
    <property type="entry name" value="G_PATCH"/>
    <property type="match status" value="1"/>
</dbReference>
<evidence type="ECO:0000256" key="2">
    <source>
        <dbReference type="ARBA" id="ARBA00022664"/>
    </source>
</evidence>
<feature type="region of interest" description="Disordered" evidence="7">
    <location>
        <begin position="1"/>
        <end position="117"/>
    </location>
</feature>
<dbReference type="InterPro" id="IPR040052">
    <property type="entry name" value="RBM17"/>
</dbReference>
<dbReference type="GO" id="GO:0003723">
    <property type="term" value="F:RNA binding"/>
    <property type="evidence" value="ECO:0007669"/>
    <property type="project" value="UniProtKB-UniRule"/>
</dbReference>
<dbReference type="FunFam" id="3.30.70.330:FF:000382">
    <property type="entry name" value="G-patch domain-containing protein"/>
    <property type="match status" value="1"/>
</dbReference>
<dbReference type="EMBL" id="BMAR01000009">
    <property type="protein sequence ID" value="GFR45032.1"/>
    <property type="molecule type" value="Genomic_DNA"/>
</dbReference>
<evidence type="ECO:0000259" key="9">
    <source>
        <dbReference type="PROSITE" id="PS50174"/>
    </source>
</evidence>
<gene>
    <name evidence="10" type="ORF">Agub_g6399</name>
</gene>
<dbReference type="SMART" id="SM00443">
    <property type="entry name" value="G_patch"/>
    <property type="match status" value="1"/>
</dbReference>
<feature type="compositionally biased region" description="Gly residues" evidence="7">
    <location>
        <begin position="293"/>
        <end position="315"/>
    </location>
</feature>
<dbReference type="SUPFAM" id="SSF54928">
    <property type="entry name" value="RNA-binding domain, RBD"/>
    <property type="match status" value="1"/>
</dbReference>
<evidence type="ECO:0000256" key="5">
    <source>
        <dbReference type="ARBA" id="ARBA00023242"/>
    </source>
</evidence>
<evidence type="ECO:0000313" key="10">
    <source>
        <dbReference type="EMBL" id="GFR45032.1"/>
    </source>
</evidence>
<evidence type="ECO:0000313" key="11">
    <source>
        <dbReference type="Proteomes" id="UP001054857"/>
    </source>
</evidence>
<dbReference type="PIRSF" id="PIRSF031066">
    <property type="entry name" value="Splicing_factor_SPF45"/>
    <property type="match status" value="1"/>
</dbReference>
<dbReference type="SMART" id="SM00361">
    <property type="entry name" value="RRM_1"/>
    <property type="match status" value="1"/>
</dbReference>
<dbReference type="GO" id="GO:0043484">
    <property type="term" value="P:regulation of RNA splicing"/>
    <property type="evidence" value="ECO:0007669"/>
    <property type="project" value="UniProtKB-UniRule"/>
</dbReference>
<dbReference type="GO" id="GO:0045292">
    <property type="term" value="P:mRNA cis splicing, via spliceosome"/>
    <property type="evidence" value="ECO:0007669"/>
    <property type="project" value="UniProtKB-UniRule"/>
</dbReference>
<keyword evidence="4 6" id="KW-0508">mRNA splicing</keyword>
<feature type="compositionally biased region" description="Low complexity" evidence="7">
    <location>
        <begin position="44"/>
        <end position="59"/>
    </location>
</feature>
<dbReference type="PROSITE" id="PS50102">
    <property type="entry name" value="RRM"/>
    <property type="match status" value="1"/>
</dbReference>
<keyword evidence="5" id="KW-0539">Nucleus</keyword>
<organism evidence="10 11">
    <name type="scientific">Astrephomene gubernaculifera</name>
    <dbReference type="NCBI Taxonomy" id="47775"/>
    <lineage>
        <taxon>Eukaryota</taxon>
        <taxon>Viridiplantae</taxon>
        <taxon>Chlorophyta</taxon>
        <taxon>core chlorophytes</taxon>
        <taxon>Chlorophyceae</taxon>
        <taxon>CS clade</taxon>
        <taxon>Chlamydomonadales</taxon>
        <taxon>Astrephomenaceae</taxon>
        <taxon>Astrephomene</taxon>
    </lineage>
</organism>
<dbReference type="InterPro" id="IPR012677">
    <property type="entry name" value="Nucleotide-bd_a/b_plait_sf"/>
</dbReference>
<keyword evidence="11" id="KW-1185">Reference proteome</keyword>
<sequence length="498" mass="49962">MSLYGDLPQAKNSTNDAGGAATGWSAMDPKLMPPPSLKKPPAPAFKAPPSVLRAAAAAGGNSGPGRGGPARGIPITGRTGGRGPPTLITDGPPAPGTAAAANPDSSRGAGTPGGGFSTGLLATPGAAAATPGLGAAAAAAATNHGASTPGGPAGAAAAAAVGAGGVAGSSSCGVSGSSIFTRHDGRPIEDEYDPMRPNDYEEVIAARERARKAAEAEAERLAKLKEMEAEAERLRKQEEDRASSAAAASSSSSGGAGGMSMEEYERRRAAMGMTGDDAFARRGRMAAPPPGAAAGGGGGMGPPGGEEGGGGGGAKGMSLAQKLLEKMGWREGEGLGKNRQGISNPLVAQKTNQRAAVIVEAPPAPGKAAGGGLGLGSEGPDAKRPKGVALPGVPSRVICMRNMVGPGQVDEELEEEVGQELTKYGKVVDVLIFEVTTPGYVEEEAVRIFVQFERQESATKAAVDLQGRFFAGRLVRVAFFSEERFKSMDLAPKQGEFD</sequence>
<dbReference type="InterPro" id="IPR035979">
    <property type="entry name" value="RBD_domain_sf"/>
</dbReference>
<feature type="compositionally biased region" description="Basic and acidic residues" evidence="7">
    <location>
        <begin position="229"/>
        <end position="242"/>
    </location>
</feature>
<comment type="subcellular location">
    <subcellularLocation>
        <location evidence="1">Nucleus</location>
    </subcellularLocation>
</comment>
<dbReference type="InterPro" id="IPR000467">
    <property type="entry name" value="G_patch_dom"/>
</dbReference>
<feature type="compositionally biased region" description="Pro residues" evidence="7">
    <location>
        <begin position="31"/>
        <end position="43"/>
    </location>
</feature>
<dbReference type="GO" id="GO:0009507">
    <property type="term" value="C:chloroplast"/>
    <property type="evidence" value="ECO:0007669"/>
    <property type="project" value="UniProtKB-UniRule"/>
</dbReference>
<evidence type="ECO:0000256" key="4">
    <source>
        <dbReference type="ARBA" id="ARBA00023187"/>
    </source>
</evidence>
<evidence type="ECO:0000259" key="8">
    <source>
        <dbReference type="PROSITE" id="PS50102"/>
    </source>
</evidence>
<comment type="caution">
    <text evidence="10">The sequence shown here is derived from an EMBL/GenBank/DDBJ whole genome shotgun (WGS) entry which is preliminary data.</text>
</comment>
<feature type="compositionally biased region" description="Low complexity" evidence="7">
    <location>
        <begin position="243"/>
        <end position="253"/>
    </location>
</feature>
<feature type="region of interest" description="Disordered" evidence="7">
    <location>
        <begin position="229"/>
        <end position="316"/>
    </location>
</feature>
<protein>
    <recommendedName>
        <fullName evidence="12">Splicing factor 45</fullName>
    </recommendedName>
</protein>
<dbReference type="InterPro" id="IPR000504">
    <property type="entry name" value="RRM_dom"/>
</dbReference>
<feature type="compositionally biased region" description="Low complexity" evidence="7">
    <location>
        <begin position="84"/>
        <end position="109"/>
    </location>
</feature>
<keyword evidence="3 6" id="KW-0694">RNA-binding</keyword>
<dbReference type="PANTHER" id="PTHR13288">
    <property type="entry name" value="SPLICING FACTOR 45 SPF45"/>
    <property type="match status" value="1"/>
</dbReference>